<protein>
    <submittedName>
        <fullName evidence="10">Uncharacterized protein</fullName>
    </submittedName>
</protein>
<dbReference type="VEuPathDB" id="FungiDB:GMDG_00309"/>
<dbReference type="OrthoDB" id="1884855at2759"/>
<reference evidence="10" key="1">
    <citation type="submission" date="2016-03" db="EMBL/GenBank/DDBJ databases">
        <title>Updated assembly of Pseudogymnoascus destructans, the fungus causing white-nose syndrome of bats.</title>
        <authorList>
            <person name="Palmer J.M."/>
            <person name="Drees K.P."/>
            <person name="Foster J.T."/>
            <person name="Lindner D.L."/>
        </authorList>
    </citation>
    <scope>NUCLEOTIDE SEQUENCE [LARGE SCALE GENOMIC DNA]</scope>
    <source>
        <strain evidence="10">20631-21</strain>
    </source>
</reference>
<dbReference type="InterPro" id="IPR008685">
    <property type="entry name" value="Centromere_Mis12"/>
</dbReference>
<evidence type="ECO:0000256" key="4">
    <source>
        <dbReference type="ARBA" id="ARBA00022618"/>
    </source>
</evidence>
<accession>A0A177A9T8</accession>
<dbReference type="PANTHER" id="PTHR14527:SF2">
    <property type="entry name" value="PROTEIN MIS12 HOMOLOG"/>
    <property type="match status" value="1"/>
</dbReference>
<dbReference type="RefSeq" id="XP_024323229.1">
    <property type="nucleotide sequence ID" value="XM_024468870.1"/>
</dbReference>
<evidence type="ECO:0000256" key="2">
    <source>
        <dbReference type="ARBA" id="ARBA00008643"/>
    </source>
</evidence>
<dbReference type="Proteomes" id="UP000077154">
    <property type="component" value="Unassembled WGS sequence"/>
</dbReference>
<dbReference type="AlphaFoldDB" id="A0A177A9T8"/>
<dbReference type="GO" id="GO:0005634">
    <property type="term" value="C:nucleus"/>
    <property type="evidence" value="ECO:0007669"/>
    <property type="project" value="InterPro"/>
</dbReference>
<evidence type="ECO:0000256" key="7">
    <source>
        <dbReference type="ARBA" id="ARBA00023054"/>
    </source>
</evidence>
<dbReference type="Pfam" id="PF05859">
    <property type="entry name" value="Mis12"/>
    <property type="match status" value="1"/>
</dbReference>
<keyword evidence="8" id="KW-0131">Cell cycle</keyword>
<comment type="similarity">
    <text evidence="2">Belongs to the mis12 family.</text>
</comment>
<sequence>MSTNSKMALLTEHLRHTPVSLLDDIIDSINKLAWKAVDAVEQGLSAAPPEALGLNIDPSDPKSVELEAQVKLDIEAGAHKLETLLGTTIDKNFDKMEVFALRSIVAIPDDLEDWIRLPHYEGLNFKLPADAPTIETIRLQRAKVQEAQRLNRLLTAESSKNTATINCLRSLRGLPPKSAPEISKAAGSSEPSTNDTTYPVFAHLENKADLTDGTGDTPLSTNAAFVLSQLPALKSLLAELKPQERLLEERKKADPNIAEGQGEKSWRKQRVEYIETQTRRHLEKVVGLELGKNGEVGDGEWQAEGRKLAKGEVHDLEKMVEMIGGGSSEGKDKKMTDV</sequence>
<evidence type="ECO:0000256" key="3">
    <source>
        <dbReference type="ARBA" id="ARBA00022454"/>
    </source>
</evidence>
<dbReference type="GO" id="GO:0051301">
    <property type="term" value="P:cell division"/>
    <property type="evidence" value="ECO:0007669"/>
    <property type="project" value="UniProtKB-KW"/>
</dbReference>
<gene>
    <name evidence="10" type="ORF">VC83_05248</name>
</gene>
<evidence type="ECO:0000256" key="9">
    <source>
        <dbReference type="ARBA" id="ARBA00023328"/>
    </source>
</evidence>
<keyword evidence="9" id="KW-0137">Centromere</keyword>
<evidence type="ECO:0000256" key="5">
    <source>
        <dbReference type="ARBA" id="ARBA00022776"/>
    </source>
</evidence>
<keyword evidence="6" id="KW-0995">Kinetochore</keyword>
<keyword evidence="3" id="KW-0158">Chromosome</keyword>
<dbReference type="eggNOG" id="ENOG502S72R">
    <property type="taxonomic scope" value="Eukaryota"/>
</dbReference>
<evidence type="ECO:0000256" key="6">
    <source>
        <dbReference type="ARBA" id="ARBA00022838"/>
    </source>
</evidence>
<dbReference type="PANTHER" id="PTHR14527">
    <property type="entry name" value="PROTEIN MIS12 HOMOLOG"/>
    <property type="match status" value="1"/>
</dbReference>
<keyword evidence="7" id="KW-0175">Coiled coil</keyword>
<comment type="subcellular location">
    <subcellularLocation>
        <location evidence="1">Chromosome</location>
        <location evidence="1">Centromere</location>
        <location evidence="1">Kinetochore</location>
    </subcellularLocation>
</comment>
<dbReference type="EMBL" id="KV441398">
    <property type="protein sequence ID" value="OAF57943.1"/>
    <property type="molecule type" value="Genomic_DNA"/>
</dbReference>
<dbReference type="GO" id="GO:0000070">
    <property type="term" value="P:mitotic sister chromatid segregation"/>
    <property type="evidence" value="ECO:0007669"/>
    <property type="project" value="TreeGrafter"/>
</dbReference>
<evidence type="ECO:0000256" key="8">
    <source>
        <dbReference type="ARBA" id="ARBA00023306"/>
    </source>
</evidence>
<dbReference type="GO" id="GO:0051382">
    <property type="term" value="P:kinetochore assembly"/>
    <property type="evidence" value="ECO:0007669"/>
    <property type="project" value="TreeGrafter"/>
</dbReference>
<organism evidence="10">
    <name type="scientific">Pseudogymnoascus destructans</name>
    <dbReference type="NCBI Taxonomy" id="655981"/>
    <lineage>
        <taxon>Eukaryota</taxon>
        <taxon>Fungi</taxon>
        <taxon>Dikarya</taxon>
        <taxon>Ascomycota</taxon>
        <taxon>Pezizomycotina</taxon>
        <taxon>Leotiomycetes</taxon>
        <taxon>Thelebolales</taxon>
        <taxon>Thelebolaceae</taxon>
        <taxon>Pseudogymnoascus</taxon>
    </lineage>
</organism>
<proteinExistence type="inferred from homology"/>
<evidence type="ECO:0000313" key="10">
    <source>
        <dbReference type="EMBL" id="OAF57943.1"/>
    </source>
</evidence>
<name>A0A177A9T8_9PEZI</name>
<keyword evidence="5" id="KW-0498">Mitosis</keyword>
<keyword evidence="4" id="KW-0132">Cell division</keyword>
<dbReference type="GO" id="GO:0000444">
    <property type="term" value="C:MIS12/MIND type complex"/>
    <property type="evidence" value="ECO:0007669"/>
    <property type="project" value="TreeGrafter"/>
</dbReference>
<evidence type="ECO:0000256" key="1">
    <source>
        <dbReference type="ARBA" id="ARBA00004629"/>
    </source>
</evidence>
<dbReference type="GeneID" id="36288314"/>